<keyword evidence="6 8" id="KW-1133">Transmembrane helix</keyword>
<sequence length="413" mass="45343">MPTYKYNAADCIGKTTKGIIDANTPAHAAKQLRDSGLYPLKIISLNSTPVPNQHAVPIKRLFTRPGCFNRIPKSTVASILRQLATLLNAGLELEESLQTILEQEGKAPMRTIISQLRDRIREGADLATALVEHPKVFDSTIITMVKAAESSGTLGLVMERLAEHTEQQLTLTRKIQSTLAYPILMLFVGIAVVIFLLTFVIPKVTQIFIDLDHTLPTPTLILLATSAGLQQYWLYILCGIAVVSFGLKRFLTTHYGRMLHHTYILRVPILGSLLRQLAVAKVCRTLGMLVKNGVSLVTALNIVQNVTENVVLEQCIREMNKGVQEGKNLADFMRHSIFFPASATQMVAAGEKSGQLSHMLLVVADDCDNQIKAKLQLITSLIEPIMILLLGGIVGFVVMAIILPIFEMSSLVG</sequence>
<dbReference type="EMBL" id="FSRG01000005">
    <property type="protein sequence ID" value="SIO13106.1"/>
    <property type="molecule type" value="Genomic_DNA"/>
</dbReference>
<feature type="transmembrane region" description="Helical" evidence="8">
    <location>
        <begin position="179"/>
        <end position="201"/>
    </location>
</feature>
<dbReference type="PANTHER" id="PTHR30012:SF0">
    <property type="entry name" value="TYPE II SECRETION SYSTEM PROTEIN F-RELATED"/>
    <property type="match status" value="1"/>
</dbReference>
<proteinExistence type="inferred from homology"/>
<feature type="domain" description="Type II secretion system protein GspF" evidence="9">
    <location>
        <begin position="80"/>
        <end position="202"/>
    </location>
</feature>
<evidence type="ECO:0000256" key="2">
    <source>
        <dbReference type="ARBA" id="ARBA00005745"/>
    </source>
</evidence>
<dbReference type="Pfam" id="PF00482">
    <property type="entry name" value="T2SSF"/>
    <property type="match status" value="2"/>
</dbReference>
<comment type="similarity">
    <text evidence="2">Belongs to the GSP F family.</text>
</comment>
<gene>
    <name evidence="10" type="ORF">SAMN02745161_1920</name>
</gene>
<dbReference type="GO" id="GO:0005886">
    <property type="term" value="C:plasma membrane"/>
    <property type="evidence" value="ECO:0007669"/>
    <property type="project" value="UniProtKB-SubCell"/>
</dbReference>
<keyword evidence="4" id="KW-0997">Cell inner membrane</keyword>
<dbReference type="FunFam" id="1.20.81.30:FF:000001">
    <property type="entry name" value="Type II secretion system protein F"/>
    <property type="match status" value="2"/>
</dbReference>
<dbReference type="GO" id="GO:0015628">
    <property type="term" value="P:protein secretion by the type II secretion system"/>
    <property type="evidence" value="ECO:0007669"/>
    <property type="project" value="TreeGrafter"/>
</dbReference>
<keyword evidence="3" id="KW-1003">Cell membrane</keyword>
<comment type="subcellular location">
    <subcellularLocation>
        <location evidence="1">Cell inner membrane</location>
        <topology evidence="1">Multi-pass membrane protein</topology>
    </subcellularLocation>
</comment>
<dbReference type="InterPro" id="IPR003004">
    <property type="entry name" value="GspF/PilC"/>
</dbReference>
<name>A0A1N6H023_9BACT</name>
<evidence type="ECO:0000313" key="11">
    <source>
        <dbReference type="Proteomes" id="UP000184694"/>
    </source>
</evidence>
<dbReference type="InterPro" id="IPR042094">
    <property type="entry name" value="T2SS_GspF_sf"/>
</dbReference>
<keyword evidence="5 8" id="KW-0812">Transmembrane</keyword>
<evidence type="ECO:0000256" key="6">
    <source>
        <dbReference type="ARBA" id="ARBA00022989"/>
    </source>
</evidence>
<evidence type="ECO:0000256" key="4">
    <source>
        <dbReference type="ARBA" id="ARBA00022519"/>
    </source>
</evidence>
<evidence type="ECO:0000256" key="8">
    <source>
        <dbReference type="SAM" id="Phobius"/>
    </source>
</evidence>
<dbReference type="PANTHER" id="PTHR30012">
    <property type="entry name" value="GENERAL SECRETION PATHWAY PROTEIN"/>
    <property type="match status" value="1"/>
</dbReference>
<dbReference type="STRING" id="1121457.SAMN02745161_1920"/>
<evidence type="ECO:0000259" key="9">
    <source>
        <dbReference type="Pfam" id="PF00482"/>
    </source>
</evidence>
<keyword evidence="11" id="KW-1185">Reference proteome</keyword>
<evidence type="ECO:0000256" key="3">
    <source>
        <dbReference type="ARBA" id="ARBA00022475"/>
    </source>
</evidence>
<protein>
    <submittedName>
        <fullName evidence="10">General secretion pathway protein F</fullName>
    </submittedName>
</protein>
<dbReference type="OrthoDB" id="9805682at2"/>
<dbReference type="Gene3D" id="1.20.81.30">
    <property type="entry name" value="Type II secretion system (T2SS), domain F"/>
    <property type="match status" value="2"/>
</dbReference>
<organism evidence="10 11">
    <name type="scientific">Halodesulfovibrio marinisediminis DSM 17456</name>
    <dbReference type="NCBI Taxonomy" id="1121457"/>
    <lineage>
        <taxon>Bacteria</taxon>
        <taxon>Pseudomonadati</taxon>
        <taxon>Thermodesulfobacteriota</taxon>
        <taxon>Desulfovibrionia</taxon>
        <taxon>Desulfovibrionales</taxon>
        <taxon>Desulfovibrionaceae</taxon>
        <taxon>Halodesulfovibrio</taxon>
    </lineage>
</organism>
<dbReference type="InterPro" id="IPR018076">
    <property type="entry name" value="T2SS_GspF_dom"/>
</dbReference>
<keyword evidence="7 8" id="KW-0472">Membrane</keyword>
<reference evidence="11" key="1">
    <citation type="submission" date="2016-11" db="EMBL/GenBank/DDBJ databases">
        <authorList>
            <person name="Varghese N."/>
            <person name="Submissions S."/>
        </authorList>
    </citation>
    <scope>NUCLEOTIDE SEQUENCE [LARGE SCALE GENOMIC DNA]</scope>
    <source>
        <strain evidence="11">DSM 17456</strain>
    </source>
</reference>
<evidence type="ECO:0000313" key="10">
    <source>
        <dbReference type="EMBL" id="SIO13106.1"/>
    </source>
</evidence>
<evidence type="ECO:0000256" key="1">
    <source>
        <dbReference type="ARBA" id="ARBA00004429"/>
    </source>
</evidence>
<accession>A0A1N6H023</accession>
<evidence type="ECO:0000256" key="7">
    <source>
        <dbReference type="ARBA" id="ARBA00023136"/>
    </source>
</evidence>
<feature type="transmembrane region" description="Helical" evidence="8">
    <location>
        <begin position="232"/>
        <end position="251"/>
    </location>
</feature>
<feature type="transmembrane region" description="Helical" evidence="8">
    <location>
        <begin position="385"/>
        <end position="406"/>
    </location>
</feature>
<dbReference type="PRINTS" id="PR00812">
    <property type="entry name" value="BCTERIALGSPF"/>
</dbReference>
<dbReference type="AlphaFoldDB" id="A0A1N6H023"/>
<dbReference type="Proteomes" id="UP000184694">
    <property type="component" value="Unassembled WGS sequence"/>
</dbReference>
<evidence type="ECO:0000256" key="5">
    <source>
        <dbReference type="ARBA" id="ARBA00022692"/>
    </source>
</evidence>
<feature type="domain" description="Type II secretion system protein GspF" evidence="9">
    <location>
        <begin position="283"/>
        <end position="404"/>
    </location>
</feature>